<keyword evidence="2" id="KW-0963">Cytoplasm</keyword>
<keyword evidence="6" id="KW-1185">Reference proteome</keyword>
<feature type="compositionally biased region" description="Low complexity" evidence="3">
    <location>
        <begin position="633"/>
        <end position="642"/>
    </location>
</feature>
<reference evidence="5" key="2">
    <citation type="submission" date="2023-05" db="EMBL/GenBank/DDBJ databases">
        <authorList>
            <person name="Schelkunov M.I."/>
        </authorList>
    </citation>
    <scope>NUCLEOTIDE SEQUENCE</scope>
    <source>
        <strain evidence="5">Hsosn_3</strain>
        <tissue evidence="5">Leaf</tissue>
    </source>
</reference>
<feature type="region of interest" description="Disordered" evidence="3">
    <location>
        <begin position="611"/>
        <end position="649"/>
    </location>
</feature>
<feature type="region of interest" description="Disordered" evidence="3">
    <location>
        <begin position="682"/>
        <end position="717"/>
    </location>
</feature>
<dbReference type="PANTHER" id="PTHR45418">
    <property type="entry name" value="CANCER/TESTIS ANTIGEN 55"/>
    <property type="match status" value="1"/>
</dbReference>
<name>A0AAD8MVJ1_9APIA</name>
<feature type="compositionally biased region" description="Polar residues" evidence="3">
    <location>
        <begin position="258"/>
        <end position="283"/>
    </location>
</feature>
<evidence type="ECO:0000256" key="2">
    <source>
        <dbReference type="ARBA" id="ARBA00022490"/>
    </source>
</evidence>
<sequence length="1186" mass="132540">MLKFLGWIFGRKDTQECQSDLNHEPLAISYVNRNNATANQDHSYSDFHRLQTSYDPSRGTHILTPDHMFNCSGSSDVSSNLKDRLSTSSVLNKQEEAIVVSGSSSVKSEKRIVDSGIKPDNRVGTFEKRIIDFEIKPNHGLRIFKNGKIDQDLDSKTELHLSLNSSSVSSKLPLHPTIPPPIPELCSLPPSSLFETPAASLHHHPVANESTLVLVSSNLTTLETNIKHIEIEKGVSHLHEVTDDIQCIIEGDKLDSSEQSSLSEKCPPNSSKATITSDSSNKKTPQKEALNIFVKKDESLSYDVADDCKDTDTRGIVPLVIEKHSSSPTPKLDSSSPLPSPGTHLTSPKCSSFSEKHNVSVPSKSATQETKNKSMWVQKGASSHCAVSEDFTNLTSIDMALGDLQKPFAETLLKSDLSLSSSLIGNFHLHEDDDKQNFNKGEKSDSSVGSSLSGKTSPKCPPNFNKATITSDVSKKKPLRTEALNISVKKNDSLYDFAHDFKDANIKSMEPLDFIKYSSSVTPTLDSSSPLTSPEWHLTSPKCASFYKKPTVSVSFNSATQQTKNKSLWVQKSASSRCVGSVDFTNLTSIDIVQGDLEKPISEEFHKSDLSLSSFGTTPHPPKHLPISDNPTSSFSRSKPSSQQTKPKCIWVEKGASSRSLASEGSENLAKINIVPGLIEKSSSPLSPVSYPSSYETPPSSPISPPIFKPTLSSDSPCTQQNKSKFIWVEKGALPRYIVPEDFKNLIKRDLVPEILKKPLSPLTYKDYFAALLYAEDCYIEKWDGFEMEDVSMEVNVKLKNVFLELHRAEMHRKNGESKNYYRSDDKDNRTFVQFELESIPEKRPFLLSKDFAYVRPSGTEDTYKGIIYRVVKSNHLLVEFGKDFYEQHHSDCKYDVKFSLNRVCLKRAHKAVEAASDEVFRNFLFPNSIPRSNHVFLEEIHPFHIRRKWEQACAAHRIVMHQSPTPYLVEGPLSVIRVRSGLISETILTATAKVIQDAVVQLLRTSLLNRILICAPSNSACDALMRNLQKEIPVSDMFRSNAAFRELDEVPDDIIAHCPYEEEKELFPCPPLAELEKFRLILSTFMSTFRLHREGLKAGHFSHIFLVDASSAIEPETLVPLSNLANEKTVIVVTGKPRDFSRWVRSTIARENSLRRSYFERLRNSELYMTLNPQLISQLSMSGST</sequence>
<dbReference type="Proteomes" id="UP001237642">
    <property type="component" value="Unassembled WGS sequence"/>
</dbReference>
<dbReference type="InterPro" id="IPR027417">
    <property type="entry name" value="P-loop_NTPase"/>
</dbReference>
<dbReference type="InterPro" id="IPR049080">
    <property type="entry name" value="MOV-10-like_beta-barrel"/>
</dbReference>
<comment type="subcellular location">
    <subcellularLocation>
        <location evidence="1">Cytoplasm</location>
    </subcellularLocation>
</comment>
<feature type="compositionally biased region" description="Basic and acidic residues" evidence="3">
    <location>
        <begin position="431"/>
        <end position="445"/>
    </location>
</feature>
<dbReference type="Pfam" id="PF21634">
    <property type="entry name" value="MOV-10_beta-barrel"/>
    <property type="match status" value="1"/>
</dbReference>
<feature type="compositionally biased region" description="Low complexity" evidence="3">
    <location>
        <begin position="446"/>
        <end position="457"/>
    </location>
</feature>
<dbReference type="GO" id="GO:0004386">
    <property type="term" value="F:helicase activity"/>
    <property type="evidence" value="ECO:0007669"/>
    <property type="project" value="UniProtKB-KW"/>
</dbReference>
<evidence type="ECO:0000259" key="4">
    <source>
        <dbReference type="Pfam" id="PF21634"/>
    </source>
</evidence>
<protein>
    <recommendedName>
        <fullName evidence="4">Helicase MOV-10-like beta-barrel domain-containing protein</fullName>
    </recommendedName>
</protein>
<dbReference type="Gene3D" id="3.40.50.300">
    <property type="entry name" value="P-loop containing nucleotide triphosphate hydrolases"/>
    <property type="match status" value="1"/>
</dbReference>
<dbReference type="GO" id="GO:0005737">
    <property type="term" value="C:cytoplasm"/>
    <property type="evidence" value="ECO:0007669"/>
    <property type="project" value="UniProtKB-SubCell"/>
</dbReference>
<evidence type="ECO:0000256" key="3">
    <source>
        <dbReference type="SAM" id="MobiDB-lite"/>
    </source>
</evidence>
<accession>A0AAD8MVJ1</accession>
<evidence type="ECO:0000313" key="5">
    <source>
        <dbReference type="EMBL" id="KAK1385383.1"/>
    </source>
</evidence>
<feature type="compositionally biased region" description="Polar residues" evidence="3">
    <location>
        <begin position="360"/>
        <end position="375"/>
    </location>
</feature>
<organism evidence="5 6">
    <name type="scientific">Heracleum sosnowskyi</name>
    <dbReference type="NCBI Taxonomy" id="360622"/>
    <lineage>
        <taxon>Eukaryota</taxon>
        <taxon>Viridiplantae</taxon>
        <taxon>Streptophyta</taxon>
        <taxon>Embryophyta</taxon>
        <taxon>Tracheophyta</taxon>
        <taxon>Spermatophyta</taxon>
        <taxon>Magnoliopsida</taxon>
        <taxon>eudicotyledons</taxon>
        <taxon>Gunneridae</taxon>
        <taxon>Pentapetalae</taxon>
        <taxon>asterids</taxon>
        <taxon>campanulids</taxon>
        <taxon>Apiales</taxon>
        <taxon>Apiaceae</taxon>
        <taxon>Apioideae</taxon>
        <taxon>apioid superclade</taxon>
        <taxon>Tordylieae</taxon>
        <taxon>Tordyliinae</taxon>
        <taxon>Heracleum</taxon>
    </lineage>
</organism>
<feature type="compositionally biased region" description="Polar residues" evidence="3">
    <location>
        <begin position="343"/>
        <end position="353"/>
    </location>
</feature>
<feature type="region of interest" description="Disordered" evidence="3">
    <location>
        <begin position="258"/>
        <end position="286"/>
    </location>
</feature>
<feature type="region of interest" description="Disordered" evidence="3">
    <location>
        <begin position="431"/>
        <end position="468"/>
    </location>
</feature>
<dbReference type="EMBL" id="JAUIZM010000005">
    <property type="protein sequence ID" value="KAK1385383.1"/>
    <property type="molecule type" value="Genomic_DNA"/>
</dbReference>
<reference evidence="5" key="1">
    <citation type="submission" date="2023-02" db="EMBL/GenBank/DDBJ databases">
        <title>Genome of toxic invasive species Heracleum sosnowskyi carries increased number of genes despite the absence of recent whole-genome duplications.</title>
        <authorList>
            <person name="Schelkunov M."/>
            <person name="Shtratnikova V."/>
            <person name="Makarenko M."/>
            <person name="Klepikova A."/>
            <person name="Omelchenko D."/>
            <person name="Novikova G."/>
            <person name="Obukhova E."/>
            <person name="Bogdanov V."/>
            <person name="Penin A."/>
            <person name="Logacheva M."/>
        </authorList>
    </citation>
    <scope>NUCLEOTIDE SEQUENCE</scope>
    <source>
        <strain evidence="5">Hsosn_3</strain>
        <tissue evidence="5">Leaf</tissue>
    </source>
</reference>
<dbReference type="GO" id="GO:0016787">
    <property type="term" value="F:hydrolase activity"/>
    <property type="evidence" value="ECO:0007669"/>
    <property type="project" value="UniProtKB-KW"/>
</dbReference>
<feature type="compositionally biased region" description="Low complexity" evidence="3">
    <location>
        <begin position="326"/>
        <end position="337"/>
    </location>
</feature>
<proteinExistence type="predicted"/>
<evidence type="ECO:0000313" key="6">
    <source>
        <dbReference type="Proteomes" id="UP001237642"/>
    </source>
</evidence>
<feature type="compositionally biased region" description="Low complexity" evidence="3">
    <location>
        <begin position="682"/>
        <end position="698"/>
    </location>
</feature>
<evidence type="ECO:0000256" key="1">
    <source>
        <dbReference type="ARBA" id="ARBA00004496"/>
    </source>
</evidence>
<feature type="region of interest" description="Disordered" evidence="3">
    <location>
        <begin position="321"/>
        <end position="375"/>
    </location>
</feature>
<dbReference type="AlphaFoldDB" id="A0AAD8MVJ1"/>
<dbReference type="GO" id="GO:0005524">
    <property type="term" value="F:ATP binding"/>
    <property type="evidence" value="ECO:0007669"/>
    <property type="project" value="UniProtKB-KW"/>
</dbReference>
<gene>
    <name evidence="5" type="ORF">POM88_023118</name>
</gene>
<dbReference type="PANTHER" id="PTHR45418:SF5">
    <property type="entry name" value="BRCA2-INTERACTING PROTEIN-LIKE-RELATED"/>
    <property type="match status" value="1"/>
</dbReference>
<comment type="caution">
    <text evidence="5">The sequence shown here is derived from an EMBL/GenBank/DDBJ whole genome shotgun (WGS) entry which is preliminary data.</text>
</comment>
<feature type="compositionally biased region" description="Pro residues" evidence="3">
    <location>
        <begin position="699"/>
        <end position="708"/>
    </location>
</feature>
<feature type="domain" description="Helicase MOV-10-like beta-barrel" evidence="4">
    <location>
        <begin position="825"/>
        <end position="899"/>
    </location>
</feature>